<dbReference type="EMBL" id="MU274913">
    <property type="protein sequence ID" value="KAI0088549.1"/>
    <property type="molecule type" value="Genomic_DNA"/>
</dbReference>
<proteinExistence type="predicted"/>
<organism evidence="1 2">
    <name type="scientific">Irpex rosettiformis</name>
    <dbReference type="NCBI Taxonomy" id="378272"/>
    <lineage>
        <taxon>Eukaryota</taxon>
        <taxon>Fungi</taxon>
        <taxon>Dikarya</taxon>
        <taxon>Basidiomycota</taxon>
        <taxon>Agaricomycotina</taxon>
        <taxon>Agaricomycetes</taxon>
        <taxon>Polyporales</taxon>
        <taxon>Irpicaceae</taxon>
        <taxon>Irpex</taxon>
    </lineage>
</organism>
<comment type="caution">
    <text evidence="1">The sequence shown here is derived from an EMBL/GenBank/DDBJ whole genome shotgun (WGS) entry which is preliminary data.</text>
</comment>
<dbReference type="Proteomes" id="UP001055072">
    <property type="component" value="Unassembled WGS sequence"/>
</dbReference>
<accession>A0ACB8U2U8</accession>
<protein>
    <submittedName>
        <fullName evidence="1">Cytochrome P450</fullName>
    </submittedName>
</protein>
<evidence type="ECO:0000313" key="2">
    <source>
        <dbReference type="Proteomes" id="UP001055072"/>
    </source>
</evidence>
<evidence type="ECO:0000313" key="1">
    <source>
        <dbReference type="EMBL" id="KAI0088549.1"/>
    </source>
</evidence>
<gene>
    <name evidence="1" type="ORF">BDY19DRAFT_993941</name>
</gene>
<keyword evidence="2" id="KW-1185">Reference proteome</keyword>
<sequence>MLQNIAQYVSSAQANSSFFVPKTVDVLATTVVGDKRLVPSVAVLVAAATYAAYTLFKRLGQHRAPGPARLPILGNLLQMPSSLQFVKYAEWAQKFGNLYSLDILGQHIVVVSDHKGAIELLERRAQIYTGRPRQVLVNEILTQYMYMGFLQHGSLWSRMRRAAQGSFSATGVRRFEPFQTRSAAQMAVLMMQHPEKLAKNLEIFAISSMYTSVYGRYIDINSPIIGRAQKHIDHIMELTRPGIHIYEVFPILKHVPAFLARWKRDALAWHEQEDKFFKQLSLEAHADGFDKANAELNQRGFVAELIQTQDKHGLSEKEASWLAGSMLGVGADTTSVAVTNFFLAMTNFPEVMRKAQAELDTVIGQGRPPTFDDMPNLPYLRAVVKETLRWRPVAPLGMSTLHAANADDHYEGYFIPKGKSTSIVRNENILTYCILTDSIVVANIWAMNRDPTMYPDFDVFRPERFLDESGKNEVVPSGTHNMGHVTFGFGRRNCIGLHFANQSLFIVMATMLWAMDILPPIDENGKVVIPPTNQWRDDGIIVRPKPFDCRFVPRFPEAQAILEASFA</sequence>
<reference evidence="1" key="1">
    <citation type="journal article" date="2021" name="Environ. Microbiol.">
        <title>Gene family expansions and transcriptome signatures uncover fungal adaptations to wood decay.</title>
        <authorList>
            <person name="Hage H."/>
            <person name="Miyauchi S."/>
            <person name="Viragh M."/>
            <person name="Drula E."/>
            <person name="Min B."/>
            <person name="Chaduli D."/>
            <person name="Navarro D."/>
            <person name="Favel A."/>
            <person name="Norest M."/>
            <person name="Lesage-Meessen L."/>
            <person name="Balint B."/>
            <person name="Merenyi Z."/>
            <person name="de Eugenio L."/>
            <person name="Morin E."/>
            <person name="Martinez A.T."/>
            <person name="Baldrian P."/>
            <person name="Stursova M."/>
            <person name="Martinez M.J."/>
            <person name="Novotny C."/>
            <person name="Magnuson J.K."/>
            <person name="Spatafora J.W."/>
            <person name="Maurice S."/>
            <person name="Pangilinan J."/>
            <person name="Andreopoulos W."/>
            <person name="LaButti K."/>
            <person name="Hundley H."/>
            <person name="Na H."/>
            <person name="Kuo A."/>
            <person name="Barry K."/>
            <person name="Lipzen A."/>
            <person name="Henrissat B."/>
            <person name="Riley R."/>
            <person name="Ahrendt S."/>
            <person name="Nagy L.G."/>
            <person name="Grigoriev I.V."/>
            <person name="Martin F."/>
            <person name="Rosso M.N."/>
        </authorList>
    </citation>
    <scope>NUCLEOTIDE SEQUENCE</scope>
    <source>
        <strain evidence="1">CBS 384.51</strain>
    </source>
</reference>
<name>A0ACB8U2U8_9APHY</name>